<sequence>MEPKVEALTNFLKTTISAWSHVECITVDPRSEIFAYDPYFALVIDVYCDGKVPPANRRRDAFGDPGDFETAAGRTKDRFFLQEMPIRIEYKNISMMNTLIGNPIRHLKLLKNSGTYPFYRLKNNNVVYDATGWITGVRNALDDFPDAAWEALRDNFSAKMEHYLSDMGAASFSGDKFFLLLSESGFLRFAAASVFMVNRRFEPSHRDYEAHLKKLPSVPEGFWTIWDALLQKEREIPPTKRFEFARVLAQSVLSLG</sequence>
<evidence type="ECO:0000313" key="2">
    <source>
        <dbReference type="EMBL" id="MPL59123.1"/>
    </source>
</evidence>
<feature type="domain" description="DUF4037" evidence="1">
    <location>
        <begin position="121"/>
        <end position="204"/>
    </location>
</feature>
<evidence type="ECO:0000259" key="1">
    <source>
        <dbReference type="Pfam" id="PF13228"/>
    </source>
</evidence>
<name>A0A644SWY4_9ZZZZ</name>
<protein>
    <recommendedName>
        <fullName evidence="1">DUF4037 domain-containing protein</fullName>
    </recommendedName>
</protein>
<proteinExistence type="predicted"/>
<dbReference type="InterPro" id="IPR025117">
    <property type="entry name" value="DUF4037"/>
</dbReference>
<dbReference type="AlphaFoldDB" id="A0A644SWY4"/>
<dbReference type="EMBL" id="VSSQ01000008">
    <property type="protein sequence ID" value="MPL59123.1"/>
    <property type="molecule type" value="Genomic_DNA"/>
</dbReference>
<organism evidence="2">
    <name type="scientific">bioreactor metagenome</name>
    <dbReference type="NCBI Taxonomy" id="1076179"/>
    <lineage>
        <taxon>unclassified sequences</taxon>
        <taxon>metagenomes</taxon>
        <taxon>ecological metagenomes</taxon>
    </lineage>
</organism>
<comment type="caution">
    <text evidence="2">The sequence shown here is derived from an EMBL/GenBank/DDBJ whole genome shotgun (WGS) entry which is preliminary data.</text>
</comment>
<dbReference type="Pfam" id="PF13228">
    <property type="entry name" value="DUF4037"/>
    <property type="match status" value="1"/>
</dbReference>
<gene>
    <name evidence="2" type="ORF">SDC9_04671</name>
</gene>
<reference evidence="2" key="1">
    <citation type="submission" date="2019-08" db="EMBL/GenBank/DDBJ databases">
        <authorList>
            <person name="Kucharzyk K."/>
            <person name="Murdoch R.W."/>
            <person name="Higgins S."/>
            <person name="Loffler F."/>
        </authorList>
    </citation>
    <scope>NUCLEOTIDE SEQUENCE</scope>
</reference>
<accession>A0A644SWY4</accession>